<keyword evidence="4 6" id="KW-1133">Transmembrane helix</keyword>
<organism evidence="7">
    <name type="scientific">mine drainage metagenome</name>
    <dbReference type="NCBI Taxonomy" id="410659"/>
    <lineage>
        <taxon>unclassified sequences</taxon>
        <taxon>metagenomes</taxon>
        <taxon>ecological metagenomes</taxon>
    </lineage>
</organism>
<evidence type="ECO:0000256" key="1">
    <source>
        <dbReference type="ARBA" id="ARBA00004651"/>
    </source>
</evidence>
<evidence type="ECO:0000256" key="5">
    <source>
        <dbReference type="ARBA" id="ARBA00023136"/>
    </source>
</evidence>
<dbReference type="GO" id="GO:0005886">
    <property type="term" value="C:plasma membrane"/>
    <property type="evidence" value="ECO:0007669"/>
    <property type="project" value="UniProtKB-SubCell"/>
</dbReference>
<reference evidence="7" key="1">
    <citation type="submission" date="2013-08" db="EMBL/GenBank/DDBJ databases">
        <authorList>
            <person name="Mendez C."/>
            <person name="Richter M."/>
            <person name="Ferrer M."/>
            <person name="Sanchez J."/>
        </authorList>
    </citation>
    <scope>NUCLEOTIDE SEQUENCE</scope>
</reference>
<dbReference type="PANTHER" id="PTHR30065:SF8">
    <property type="entry name" value="FLAGELLAR BIOSYNTHETIC PROTEIN FLIR"/>
    <property type="match status" value="1"/>
</dbReference>
<dbReference type="AlphaFoldDB" id="T0YFG7"/>
<reference evidence="7" key="2">
    <citation type="journal article" date="2014" name="ISME J.">
        <title>Microbial stratification in low pH oxic and suboxic macroscopic growths along an acid mine drainage.</title>
        <authorList>
            <person name="Mendez-Garcia C."/>
            <person name="Mesa V."/>
            <person name="Sprenger R.R."/>
            <person name="Richter M."/>
            <person name="Diez M.S."/>
            <person name="Solano J."/>
            <person name="Bargiela R."/>
            <person name="Golyshina O.V."/>
            <person name="Manteca A."/>
            <person name="Ramos J.L."/>
            <person name="Gallego J.R."/>
            <person name="Llorente I."/>
            <person name="Martins Dos Santos V.A."/>
            <person name="Jensen O.N."/>
            <person name="Pelaez A.I."/>
            <person name="Sanchez J."/>
            <person name="Ferrer M."/>
        </authorList>
    </citation>
    <scope>NUCLEOTIDE SEQUENCE</scope>
</reference>
<proteinExistence type="predicted"/>
<accession>T0YFG7</accession>
<feature type="transmembrane region" description="Helical" evidence="6">
    <location>
        <begin position="14"/>
        <end position="35"/>
    </location>
</feature>
<dbReference type="EMBL" id="AUZX01013897">
    <property type="protein sequence ID" value="EQD34136.1"/>
    <property type="molecule type" value="Genomic_DNA"/>
</dbReference>
<comment type="caution">
    <text evidence="7">The sequence shown here is derived from an EMBL/GenBank/DDBJ whole genome shotgun (WGS) entry which is preliminary data.</text>
</comment>
<evidence type="ECO:0000313" key="7">
    <source>
        <dbReference type="EMBL" id="EQD34136.1"/>
    </source>
</evidence>
<name>T0YFG7_9ZZZZ</name>
<comment type="subcellular location">
    <subcellularLocation>
        <location evidence="1">Cell membrane</location>
        <topology evidence="1">Multi-pass membrane protein</topology>
    </subcellularLocation>
</comment>
<evidence type="ECO:0000256" key="3">
    <source>
        <dbReference type="ARBA" id="ARBA00022692"/>
    </source>
</evidence>
<dbReference type="Pfam" id="PF01311">
    <property type="entry name" value="Bac_export_1"/>
    <property type="match status" value="1"/>
</dbReference>
<dbReference type="PRINTS" id="PR00953">
    <property type="entry name" value="TYPE3IMRPROT"/>
</dbReference>
<keyword evidence="5 6" id="KW-0472">Membrane</keyword>
<evidence type="ECO:0000256" key="4">
    <source>
        <dbReference type="ARBA" id="ARBA00022989"/>
    </source>
</evidence>
<sequence>MDLLTVTSTQWDAWIAQFFLPLARILSVLATAPVLGQSPAPVQVRIGLGLALTLVIAPALPPTHPSVSLVTLEGGMLLLEQIGIGLILGFCLNIVFAAVTMAGDMMGLQMGLGLPVSMIPPMQLFDPWLDSF</sequence>
<evidence type="ECO:0000256" key="6">
    <source>
        <dbReference type="SAM" id="Phobius"/>
    </source>
</evidence>
<feature type="transmembrane region" description="Helical" evidence="6">
    <location>
        <begin position="42"/>
        <end position="61"/>
    </location>
</feature>
<dbReference type="PANTHER" id="PTHR30065">
    <property type="entry name" value="FLAGELLAR BIOSYNTHETIC PROTEIN FLIR"/>
    <property type="match status" value="1"/>
</dbReference>
<feature type="transmembrane region" description="Helical" evidence="6">
    <location>
        <begin position="81"/>
        <end position="102"/>
    </location>
</feature>
<dbReference type="GO" id="GO:0006605">
    <property type="term" value="P:protein targeting"/>
    <property type="evidence" value="ECO:0007669"/>
    <property type="project" value="InterPro"/>
</dbReference>
<dbReference type="InterPro" id="IPR002010">
    <property type="entry name" value="T3SS_IM_R"/>
</dbReference>
<evidence type="ECO:0000256" key="2">
    <source>
        <dbReference type="ARBA" id="ARBA00022475"/>
    </source>
</evidence>
<gene>
    <name evidence="7" type="ORF">B1A_18831</name>
</gene>
<protein>
    <submittedName>
        <fullName evidence="7">Type III secretion system inner membrane R protein</fullName>
    </submittedName>
</protein>
<keyword evidence="3 6" id="KW-0812">Transmembrane</keyword>
<keyword evidence="2" id="KW-1003">Cell membrane</keyword>